<reference evidence="2 3" key="1">
    <citation type="journal article" date="2013" name="Genome Announc.">
        <title>Draft Genome Sequence of Arcticibacter svalbardensis Strain MN12-7T, a Member of the Family Sphingobacteriaceae Isolated from an Arctic Soil Sample.</title>
        <authorList>
            <person name="Shivaji S."/>
            <person name="Ara S."/>
            <person name="Prasad S."/>
            <person name="Manasa B.P."/>
            <person name="Begum Z."/>
            <person name="Singh A."/>
            <person name="Kumar Pinnaka A."/>
        </authorList>
    </citation>
    <scope>NUCLEOTIDE SEQUENCE [LARGE SCALE GENOMIC DNA]</scope>
    <source>
        <strain evidence="2 3">MN12-7</strain>
    </source>
</reference>
<evidence type="ECO:0008006" key="4">
    <source>
        <dbReference type="Google" id="ProtNLM"/>
    </source>
</evidence>
<feature type="signal peptide" evidence="1">
    <location>
        <begin position="1"/>
        <end position="19"/>
    </location>
</feature>
<dbReference type="AlphaFoldDB" id="R9GP77"/>
<keyword evidence="1" id="KW-0732">Signal</keyword>
<name>R9GP77_9SPHI</name>
<gene>
    <name evidence="2" type="ORF">ADIARSV_3241</name>
</gene>
<dbReference type="Gene3D" id="2.30.42.10">
    <property type="match status" value="1"/>
</dbReference>
<evidence type="ECO:0000256" key="1">
    <source>
        <dbReference type="SAM" id="SignalP"/>
    </source>
</evidence>
<dbReference type="PANTHER" id="PTHR36453">
    <property type="entry name" value="SECRETED PROTEIN-RELATED"/>
    <property type="match status" value="1"/>
</dbReference>
<evidence type="ECO:0000313" key="2">
    <source>
        <dbReference type="EMBL" id="EOR93528.1"/>
    </source>
</evidence>
<sequence>MKYILYFLLFFTCSFSSNAKDIYVAKSGNDQHSGSLNNPFATLYRAQQEARKLKNDPVNIYIRKGDYHLLKPLVFADTDSREAHAGLRIMPYKNENVTIKGSQKLDLKWKLKNGIYQAFVTDKSLKFDELYVNGKLMHMARYPNYEEGKLPFGGASADAISQERVKKWKNPKNAYLHAMQSSMWGGFSFLITGKENDSTLKMEGGWQNNRSAIHIQYRFVENVFEELDTLNEWFFNRKQQRLYLKSNQNPSQLVVETPQIEMLIEFKGNKSPVKDITLQGLKFSHTLRTFMKNKEPLLPSDWTIYRKGAITLENAENIKSEKCELTDLGGNAIVFSYFNKNNTLSGSHIYNVGSISPDLKLKAKKASIPKILPLIWKTDDTYDFAGVRVKNLSTLAERSATGMATETGVLVLDVSANSLMSGNIKPNDVILDIANFPIANIKNLVDARLNLQARKTAL</sequence>
<dbReference type="Proteomes" id="UP000014174">
    <property type="component" value="Unassembled WGS sequence"/>
</dbReference>
<dbReference type="PANTHER" id="PTHR36453:SF1">
    <property type="entry name" value="RIGHT HANDED BETA HELIX DOMAIN-CONTAINING PROTEIN"/>
    <property type="match status" value="1"/>
</dbReference>
<dbReference type="InterPro" id="IPR011050">
    <property type="entry name" value="Pectin_lyase_fold/virulence"/>
</dbReference>
<accession>R9GP77</accession>
<feature type="chain" id="PRO_5004472199" description="PDZ domain-containing protein" evidence="1">
    <location>
        <begin position="20"/>
        <end position="458"/>
    </location>
</feature>
<evidence type="ECO:0000313" key="3">
    <source>
        <dbReference type="Proteomes" id="UP000014174"/>
    </source>
</evidence>
<dbReference type="InterPro" id="IPR012334">
    <property type="entry name" value="Pectin_lyas_fold"/>
</dbReference>
<organism evidence="2 3">
    <name type="scientific">Arcticibacter svalbardensis MN12-7</name>
    <dbReference type="NCBI Taxonomy" id="1150600"/>
    <lineage>
        <taxon>Bacteria</taxon>
        <taxon>Pseudomonadati</taxon>
        <taxon>Bacteroidota</taxon>
        <taxon>Sphingobacteriia</taxon>
        <taxon>Sphingobacteriales</taxon>
        <taxon>Sphingobacteriaceae</taxon>
        <taxon>Arcticibacter</taxon>
    </lineage>
</organism>
<proteinExistence type="predicted"/>
<dbReference type="InterPro" id="IPR036034">
    <property type="entry name" value="PDZ_sf"/>
</dbReference>
<dbReference type="SUPFAM" id="SSF50156">
    <property type="entry name" value="PDZ domain-like"/>
    <property type="match status" value="1"/>
</dbReference>
<dbReference type="Gene3D" id="2.160.20.10">
    <property type="entry name" value="Single-stranded right-handed beta-helix, Pectin lyase-like"/>
    <property type="match status" value="1"/>
</dbReference>
<dbReference type="SUPFAM" id="SSF51126">
    <property type="entry name" value="Pectin lyase-like"/>
    <property type="match status" value="1"/>
</dbReference>
<dbReference type="eggNOG" id="COG0265">
    <property type="taxonomic scope" value="Bacteria"/>
</dbReference>
<keyword evidence="3" id="KW-1185">Reference proteome</keyword>
<protein>
    <recommendedName>
        <fullName evidence="4">PDZ domain-containing protein</fullName>
    </recommendedName>
</protein>
<comment type="caution">
    <text evidence="2">The sequence shown here is derived from an EMBL/GenBank/DDBJ whole genome shotgun (WGS) entry which is preliminary data.</text>
</comment>
<dbReference type="RefSeq" id="WP_016196470.1">
    <property type="nucleotide sequence ID" value="NZ_AQPN01000110.1"/>
</dbReference>
<dbReference type="EMBL" id="AQPN01000110">
    <property type="protein sequence ID" value="EOR93528.1"/>
    <property type="molecule type" value="Genomic_DNA"/>
</dbReference>
<dbReference type="STRING" id="1150600.ADIARSV_3241"/>
<dbReference type="OrthoDB" id="9808066at2"/>